<dbReference type="Proteomes" id="UP000800094">
    <property type="component" value="Unassembled WGS sequence"/>
</dbReference>
<feature type="compositionally biased region" description="Basic and acidic residues" evidence="1">
    <location>
        <begin position="129"/>
        <end position="138"/>
    </location>
</feature>
<reference evidence="2" key="1">
    <citation type="journal article" date="2020" name="Stud. Mycol.">
        <title>101 Dothideomycetes genomes: a test case for predicting lifestyles and emergence of pathogens.</title>
        <authorList>
            <person name="Haridas S."/>
            <person name="Albert R."/>
            <person name="Binder M."/>
            <person name="Bloem J."/>
            <person name="Labutti K."/>
            <person name="Salamov A."/>
            <person name="Andreopoulos B."/>
            <person name="Baker S."/>
            <person name="Barry K."/>
            <person name="Bills G."/>
            <person name="Bluhm B."/>
            <person name="Cannon C."/>
            <person name="Castanera R."/>
            <person name="Culley D."/>
            <person name="Daum C."/>
            <person name="Ezra D."/>
            <person name="Gonzalez J."/>
            <person name="Henrissat B."/>
            <person name="Kuo A."/>
            <person name="Liang C."/>
            <person name="Lipzen A."/>
            <person name="Lutzoni F."/>
            <person name="Magnuson J."/>
            <person name="Mondo S."/>
            <person name="Nolan M."/>
            <person name="Ohm R."/>
            <person name="Pangilinan J."/>
            <person name="Park H.-J."/>
            <person name="Ramirez L."/>
            <person name="Alfaro M."/>
            <person name="Sun H."/>
            <person name="Tritt A."/>
            <person name="Yoshinaga Y."/>
            <person name="Zwiers L.-H."/>
            <person name="Turgeon B."/>
            <person name="Goodwin S."/>
            <person name="Spatafora J."/>
            <person name="Crous P."/>
            <person name="Grigoriev I."/>
        </authorList>
    </citation>
    <scope>NUCLEOTIDE SEQUENCE</scope>
    <source>
        <strain evidence="2">CBS 122368</strain>
    </source>
</reference>
<gene>
    <name evidence="2" type="ORF">BU26DRAFT_503639</name>
</gene>
<proteinExistence type="predicted"/>
<feature type="region of interest" description="Disordered" evidence="1">
    <location>
        <begin position="129"/>
        <end position="150"/>
    </location>
</feature>
<organism evidence="2 3">
    <name type="scientific">Trematosphaeria pertusa</name>
    <dbReference type="NCBI Taxonomy" id="390896"/>
    <lineage>
        <taxon>Eukaryota</taxon>
        <taxon>Fungi</taxon>
        <taxon>Dikarya</taxon>
        <taxon>Ascomycota</taxon>
        <taxon>Pezizomycotina</taxon>
        <taxon>Dothideomycetes</taxon>
        <taxon>Pleosporomycetidae</taxon>
        <taxon>Pleosporales</taxon>
        <taxon>Massarineae</taxon>
        <taxon>Trematosphaeriaceae</taxon>
        <taxon>Trematosphaeria</taxon>
    </lineage>
</organism>
<evidence type="ECO:0000313" key="2">
    <source>
        <dbReference type="EMBL" id="KAF2251065.1"/>
    </source>
</evidence>
<dbReference type="AlphaFoldDB" id="A0A6A6IKC9"/>
<sequence length="164" mass="18309">MYVSLPSSRADVRRPNQQRRRIPSDERVRRCLPAALSGGSFRRRDAAAREYDVRRKCYYSSYLSDPLAACRGPAACRSPRNRPRRSGIAAMRIMPSNCGKHSGLPRLSAHPARAPVLRLDGVRTVHLESSAAKHEDGRGAPPTPLMSSPYPMRELSDEHILCHP</sequence>
<evidence type="ECO:0000256" key="1">
    <source>
        <dbReference type="SAM" id="MobiDB-lite"/>
    </source>
</evidence>
<feature type="region of interest" description="Disordered" evidence="1">
    <location>
        <begin position="1"/>
        <end position="25"/>
    </location>
</feature>
<dbReference type="RefSeq" id="XP_033686069.1">
    <property type="nucleotide sequence ID" value="XM_033826706.1"/>
</dbReference>
<accession>A0A6A6IKC9</accession>
<name>A0A6A6IKC9_9PLEO</name>
<keyword evidence="3" id="KW-1185">Reference proteome</keyword>
<dbReference type="EMBL" id="ML987193">
    <property type="protein sequence ID" value="KAF2251065.1"/>
    <property type="molecule type" value="Genomic_DNA"/>
</dbReference>
<evidence type="ECO:0000313" key="3">
    <source>
        <dbReference type="Proteomes" id="UP000800094"/>
    </source>
</evidence>
<dbReference type="GeneID" id="54580036"/>
<protein>
    <submittedName>
        <fullName evidence="2">Uncharacterized protein</fullName>
    </submittedName>
</protein>